<accession>A0A834FQB5</accession>
<feature type="compositionally biased region" description="Basic and acidic residues" evidence="1">
    <location>
        <begin position="66"/>
        <end position="75"/>
    </location>
</feature>
<evidence type="ECO:0000313" key="2">
    <source>
        <dbReference type="EMBL" id="KAF6738528.1"/>
    </source>
</evidence>
<dbReference type="EMBL" id="WKFB01000025">
    <property type="protein sequence ID" value="KAF6738528.1"/>
    <property type="molecule type" value="Genomic_DNA"/>
</dbReference>
<evidence type="ECO:0000256" key="1">
    <source>
        <dbReference type="SAM" id="MobiDB-lite"/>
    </source>
</evidence>
<dbReference type="Proteomes" id="UP000646548">
    <property type="component" value="Unassembled WGS sequence"/>
</dbReference>
<proteinExistence type="predicted"/>
<dbReference type="AlphaFoldDB" id="A0A834FQB5"/>
<feature type="region of interest" description="Disordered" evidence="1">
    <location>
        <begin position="33"/>
        <end position="113"/>
    </location>
</feature>
<reference evidence="2" key="1">
    <citation type="journal article" name="BMC Genomics">
        <title>Long-read sequencing and de novo genome assembly of marine medaka (Oryzias melastigma).</title>
        <authorList>
            <person name="Liang P."/>
            <person name="Saqib H.S.A."/>
            <person name="Ni X."/>
            <person name="Shen Y."/>
        </authorList>
    </citation>
    <scope>NUCLEOTIDE SEQUENCE</scope>
    <source>
        <strain evidence="2">Bigg-433</strain>
    </source>
</reference>
<comment type="caution">
    <text evidence="2">The sequence shown here is derived from an EMBL/GenBank/DDBJ whole genome shotgun (WGS) entry which is preliminary data.</text>
</comment>
<evidence type="ECO:0000313" key="3">
    <source>
        <dbReference type="Proteomes" id="UP000646548"/>
    </source>
</evidence>
<sequence>MADPSFLSSHQNTVCFYSKRAARPLTHAQITAKFGPTLSPRTAELCPPQEGAPPNPSGTASVVSLGRERNREFRRVHSPVTSCDEQRNQQRRGGTPRREELSSGPVSGTTQVRRIHAEPSLPSTCPCTCLHLRLWVGGGRRLFLARTDEDFRTFSDEEQL</sequence>
<protein>
    <submittedName>
        <fullName evidence="2">Uncharacterized protein</fullName>
    </submittedName>
</protein>
<name>A0A834FQB5_ORYME</name>
<organism evidence="2 3">
    <name type="scientific">Oryzias melastigma</name>
    <name type="common">Marine medaka</name>
    <dbReference type="NCBI Taxonomy" id="30732"/>
    <lineage>
        <taxon>Eukaryota</taxon>
        <taxon>Metazoa</taxon>
        <taxon>Chordata</taxon>
        <taxon>Craniata</taxon>
        <taxon>Vertebrata</taxon>
        <taxon>Euteleostomi</taxon>
        <taxon>Actinopterygii</taxon>
        <taxon>Neopterygii</taxon>
        <taxon>Teleostei</taxon>
        <taxon>Neoteleostei</taxon>
        <taxon>Acanthomorphata</taxon>
        <taxon>Ovalentaria</taxon>
        <taxon>Atherinomorphae</taxon>
        <taxon>Beloniformes</taxon>
        <taxon>Adrianichthyidae</taxon>
        <taxon>Oryziinae</taxon>
        <taxon>Oryzias</taxon>
    </lineage>
</organism>
<gene>
    <name evidence="2" type="ORF">FQA47_021962</name>
</gene>